<dbReference type="InterPro" id="IPR056264">
    <property type="entry name" value="R2_ABCA1-4-like"/>
</dbReference>
<evidence type="ECO:0000256" key="2">
    <source>
        <dbReference type="ARBA" id="ARBA00022840"/>
    </source>
</evidence>
<feature type="transmembrane region" description="Helical" evidence="3">
    <location>
        <begin position="158"/>
        <end position="177"/>
    </location>
</feature>
<dbReference type="InterPro" id="IPR003439">
    <property type="entry name" value="ABC_transporter-like_ATP-bd"/>
</dbReference>
<evidence type="ECO:0000256" key="1">
    <source>
        <dbReference type="ARBA" id="ARBA00022741"/>
    </source>
</evidence>
<dbReference type="GO" id="GO:0016887">
    <property type="term" value="F:ATP hydrolysis activity"/>
    <property type="evidence" value="ECO:0007669"/>
    <property type="project" value="InterPro"/>
</dbReference>
<evidence type="ECO:0000313" key="5">
    <source>
        <dbReference type="EMBL" id="NXC57947.1"/>
    </source>
</evidence>
<keyword evidence="1" id="KW-0547">Nucleotide-binding</keyword>
<dbReference type="GO" id="GO:0140359">
    <property type="term" value="F:ABC-type transporter activity"/>
    <property type="evidence" value="ECO:0007669"/>
    <property type="project" value="InterPro"/>
</dbReference>
<proteinExistence type="predicted"/>
<dbReference type="EMBL" id="VZTH01009542">
    <property type="protein sequence ID" value="NXC57947.1"/>
    <property type="molecule type" value="Genomic_DNA"/>
</dbReference>
<feature type="transmembrane region" description="Helical" evidence="3">
    <location>
        <begin position="307"/>
        <end position="326"/>
    </location>
</feature>
<evidence type="ECO:0000259" key="4">
    <source>
        <dbReference type="PROSITE" id="PS50893"/>
    </source>
</evidence>
<dbReference type="SUPFAM" id="SSF52540">
    <property type="entry name" value="P-loop containing nucleoside triphosphate hydrolases"/>
    <property type="match status" value="1"/>
</dbReference>
<dbReference type="InterPro" id="IPR026082">
    <property type="entry name" value="ABCA"/>
</dbReference>
<dbReference type="CDD" id="cd03263">
    <property type="entry name" value="ABC_subfamily_A"/>
    <property type="match status" value="1"/>
</dbReference>
<organism evidence="5 6">
    <name type="scientific">Aleadryas rufinucha</name>
    <name type="common">rufous-naped whistler</name>
    <dbReference type="NCBI Taxonomy" id="461220"/>
    <lineage>
        <taxon>Eukaryota</taxon>
        <taxon>Metazoa</taxon>
        <taxon>Chordata</taxon>
        <taxon>Craniata</taxon>
        <taxon>Vertebrata</taxon>
        <taxon>Euteleostomi</taxon>
        <taxon>Archelosauria</taxon>
        <taxon>Archosauria</taxon>
        <taxon>Dinosauria</taxon>
        <taxon>Saurischia</taxon>
        <taxon>Theropoda</taxon>
        <taxon>Coelurosauria</taxon>
        <taxon>Aves</taxon>
        <taxon>Neognathae</taxon>
        <taxon>Neoaves</taxon>
        <taxon>Telluraves</taxon>
        <taxon>Australaves</taxon>
        <taxon>Passeriformes</taxon>
        <taxon>Corvoidea</taxon>
        <taxon>Pachycephalidae</taxon>
        <taxon>Aleadryas</taxon>
    </lineage>
</organism>
<keyword evidence="3" id="KW-1133">Transmembrane helix</keyword>
<protein>
    <submittedName>
        <fullName evidence="5">ABCA5 protein</fullName>
    </submittedName>
</protein>
<dbReference type="GO" id="GO:0005524">
    <property type="term" value="F:ATP binding"/>
    <property type="evidence" value="ECO:0007669"/>
    <property type="project" value="UniProtKB-KW"/>
</dbReference>
<gene>
    <name evidence="5" type="primary">Abca5_2</name>
    <name evidence="5" type="ORF">ALERUF_R06518</name>
</gene>
<feature type="transmembrane region" description="Helical" evidence="3">
    <location>
        <begin position="239"/>
        <end position="261"/>
    </location>
</feature>
<keyword evidence="6" id="KW-1185">Reference proteome</keyword>
<feature type="transmembrane region" description="Helical" evidence="3">
    <location>
        <begin position="213"/>
        <end position="232"/>
    </location>
</feature>
<dbReference type="PANTHER" id="PTHR19229">
    <property type="entry name" value="ATP-BINDING CASSETTE TRANSPORTER SUBFAMILY A ABCA"/>
    <property type="match status" value="1"/>
</dbReference>
<dbReference type="AlphaFoldDB" id="A0A7K8HRQ4"/>
<dbReference type="GO" id="GO:0005770">
    <property type="term" value="C:late endosome"/>
    <property type="evidence" value="ECO:0007669"/>
    <property type="project" value="TreeGrafter"/>
</dbReference>
<keyword evidence="3" id="KW-0472">Membrane</keyword>
<dbReference type="GO" id="GO:0016020">
    <property type="term" value="C:membrane"/>
    <property type="evidence" value="ECO:0007669"/>
    <property type="project" value="InterPro"/>
</dbReference>
<dbReference type="Gene3D" id="3.40.50.300">
    <property type="entry name" value="P-loop containing nucleotide triphosphate hydrolases"/>
    <property type="match status" value="1"/>
</dbReference>
<dbReference type="InterPro" id="IPR027417">
    <property type="entry name" value="P-loop_NTPase"/>
</dbReference>
<keyword evidence="2" id="KW-0067">ATP-binding</keyword>
<dbReference type="InterPro" id="IPR003593">
    <property type="entry name" value="AAA+_ATPase"/>
</dbReference>
<feature type="transmembrane region" description="Helical" evidence="3">
    <location>
        <begin position="346"/>
        <end position="368"/>
    </location>
</feature>
<dbReference type="Pfam" id="PF23321">
    <property type="entry name" value="R1_ABCA1"/>
    <property type="match status" value="1"/>
</dbReference>
<dbReference type="Pfam" id="PF00005">
    <property type="entry name" value="ABC_tran"/>
    <property type="match status" value="1"/>
</dbReference>
<feature type="transmembrane region" description="Helical" evidence="3">
    <location>
        <begin position="273"/>
        <end position="295"/>
    </location>
</feature>
<feature type="domain" description="ABC transporter" evidence="4">
    <location>
        <begin position="428"/>
        <end position="697"/>
    </location>
</feature>
<feature type="non-terminal residue" evidence="5">
    <location>
        <position position="806"/>
    </location>
</feature>
<comment type="caution">
    <text evidence="5">The sequence shown here is derived from an EMBL/GenBank/DDBJ whole genome shotgun (WGS) entry which is preliminary data.</text>
</comment>
<dbReference type="SMART" id="SM00382">
    <property type="entry name" value="AAA"/>
    <property type="match status" value="1"/>
</dbReference>
<keyword evidence="3" id="KW-0812">Transmembrane</keyword>
<reference evidence="5 6" key="1">
    <citation type="submission" date="2019-09" db="EMBL/GenBank/DDBJ databases">
        <title>Bird 10,000 Genomes (B10K) Project - Family phase.</title>
        <authorList>
            <person name="Zhang G."/>
        </authorList>
    </citation>
    <scope>NUCLEOTIDE SEQUENCE [LARGE SCALE GENOMIC DNA]</scope>
    <source>
        <strain evidence="5">B10K-DU-029-36</strain>
        <tissue evidence="5">Muscle</tissue>
    </source>
</reference>
<evidence type="ECO:0000256" key="3">
    <source>
        <dbReference type="SAM" id="Phobius"/>
    </source>
</evidence>
<dbReference type="PROSITE" id="PS50893">
    <property type="entry name" value="ABC_TRANSPORTER_2"/>
    <property type="match status" value="1"/>
</dbReference>
<dbReference type="GO" id="GO:0005319">
    <property type="term" value="F:lipid transporter activity"/>
    <property type="evidence" value="ECO:0007669"/>
    <property type="project" value="TreeGrafter"/>
</dbReference>
<dbReference type="Proteomes" id="UP000557196">
    <property type="component" value="Unassembled WGS sequence"/>
</dbReference>
<accession>A0A7K8HRQ4</accession>
<dbReference type="PANTHER" id="PTHR19229:SF100">
    <property type="entry name" value="CHOLESTEROL TRANSPORTER ABCA5"/>
    <property type="match status" value="1"/>
</dbReference>
<sequence length="806" mass="91705">LLLFLIFLVVQILLFFIHHIIKNAVAAIKLSPDLYLLKPGESYHKYRSRLLLQNPTESNISDIVHSLGSMNILWEMFNDSDYVSVAPHSAALNVFALESRQNYIFTMVINSTMVHSLPVLMNIVSNLLLRSLNVTESIQIWSNPFVQDLPDTIFRLEIYFEAVLLGIIITGMPPYFAMDNALDFKIKAYTQLKISGLYPSAYWTGQAVVDLPLFFFILVLMIGSLFAFHYGVYFYVGKFLAVIFCLIGYVPSVVLFTYVVSFTFRKVQNTKEFWSFIFSVTALLCTVVAEVAFFLDLYLVTTVLHYSLWWVIIHLNMFFLNSQVSWKGKSESGGYSHPWDHDPWDRLLVAVLAPYLQCVVWLFLLRYFELKNGGRTVREDPFFRKCFTKAKSWKFPDVPHEEDEDVKAERLRVKELLSGPRSEEMPAILVSSLHKEFDERKEFLLGRKIKKVATKHVSLCVKKGEILGLLGPNGAGKSTLINMLVGEIEPTSGQVLMGDYSSGLSSEDDSVKFLGYCPQTNPLWPDITLQEHFEIYGAIKGMSQADVKEVIKRIASVLDLKDHLQKTTKKLGMGLKRKVRGALGSLWGSPAPSLSSPCPSAFPQLCFALSMLGNPRVTLLDEPSTGMDPKAKQHMWRAIRAAFKNKERAAILTTHYMEEADAVCDRVAILVSGPLRCIGTVQHLKSKFGRGYFLEMKLRETADVQQVEYLQSQILHIFPNANRQESFASILAYKIPKEDVQSLSHSFSKLEEVKHAFNIEDYSFSQATLEQVFVELAKEQEEEDSSFGTLNSSLWWDRTQEDRVIF</sequence>
<name>A0A7K8HRQ4_9CORV</name>
<feature type="non-terminal residue" evidence="5">
    <location>
        <position position="1"/>
    </location>
</feature>
<evidence type="ECO:0000313" key="6">
    <source>
        <dbReference type="Proteomes" id="UP000557196"/>
    </source>
</evidence>